<dbReference type="InterPro" id="IPR013783">
    <property type="entry name" value="Ig-like_fold"/>
</dbReference>
<feature type="compositionally biased region" description="Acidic residues" evidence="3">
    <location>
        <begin position="426"/>
        <end position="438"/>
    </location>
</feature>
<dbReference type="InterPro" id="IPR003961">
    <property type="entry name" value="FN3_dom"/>
</dbReference>
<dbReference type="InterPro" id="IPR018247">
    <property type="entry name" value="EF_Hand_1_Ca_BS"/>
</dbReference>
<dbReference type="PROSITE" id="PS00659">
    <property type="entry name" value="GLYCOSYL_HYDROL_F5"/>
    <property type="match status" value="1"/>
</dbReference>
<dbReference type="AlphaFoldDB" id="A0AAP2YWJ1"/>
<dbReference type="GO" id="GO:0000272">
    <property type="term" value="P:polysaccharide catabolic process"/>
    <property type="evidence" value="ECO:0007669"/>
    <property type="project" value="InterPro"/>
</dbReference>
<dbReference type="Gene3D" id="3.20.20.80">
    <property type="entry name" value="Glycosidases"/>
    <property type="match status" value="1"/>
</dbReference>
<protein>
    <submittedName>
        <fullName evidence="5">Glycoside hydrolase family 5 protein</fullName>
    </submittedName>
</protein>
<feature type="compositionally biased region" description="Basic and acidic residues" evidence="3">
    <location>
        <begin position="1"/>
        <end position="11"/>
    </location>
</feature>
<name>A0AAP2YWJ1_9EURY</name>
<feature type="region of interest" description="Disordered" evidence="3">
    <location>
        <begin position="1"/>
        <end position="39"/>
    </location>
</feature>
<feature type="compositionally biased region" description="Polar residues" evidence="3">
    <location>
        <begin position="12"/>
        <end position="23"/>
    </location>
</feature>
<feature type="region of interest" description="Disordered" evidence="3">
    <location>
        <begin position="412"/>
        <end position="450"/>
    </location>
</feature>
<accession>A0AAP2YWJ1</accession>
<dbReference type="InterPro" id="IPR001547">
    <property type="entry name" value="Glyco_hydro_5"/>
</dbReference>
<organism evidence="5 6">
    <name type="scientific">Natronoglomus mannanivorans</name>
    <dbReference type="NCBI Taxonomy" id="2979990"/>
    <lineage>
        <taxon>Archaea</taxon>
        <taxon>Methanobacteriati</taxon>
        <taxon>Methanobacteriota</taxon>
        <taxon>Stenosarchaea group</taxon>
        <taxon>Halobacteria</taxon>
        <taxon>Halobacteriales</taxon>
        <taxon>Natrialbaceae</taxon>
        <taxon>Natronoglomus</taxon>
    </lineage>
</organism>
<evidence type="ECO:0000313" key="5">
    <source>
        <dbReference type="EMBL" id="MCU4740625.1"/>
    </source>
</evidence>
<evidence type="ECO:0000259" key="4">
    <source>
        <dbReference type="PROSITE" id="PS50853"/>
    </source>
</evidence>
<dbReference type="InterPro" id="IPR019546">
    <property type="entry name" value="TAT_signal_bac_arc"/>
</dbReference>
<sequence length="598" mass="67118">MSDNTTPREMDEQVQNGQNSTTGRARHDNIGKPRGHDTGAWTRRNFVKAAGVGAATAGLSTAFSGSAAAGENMPTPWLHVDGNLVKDPEGNEVVLRGVNVVDPWRANRDAPYYKMHIDDYVELATNEDEGWYSRVVRLPMQPQDIGKHGSGAVDPVAFTEDELLTYLEEHVDSVVEKARERGAYIILDYHRHYPDGPDWTEPALDEEIRLFWNVVAPRYNDQSHVLFEVYNEPTTPYAGHDLGPENDIDIRDPEGEETWLHWRETAQPWVDLIREHAADNLILIGSPSWSQWTYWADEHEFEGENLAYTGHVYTQESLRPLGEYFGKPSENVPVFMTEFGFGGPEPYLQGTREVHGQQFSDLYTEYDSMHWTAWCFDFDWEPSMLDRDYEIKNEWGEWTQEHLEQWADDDLPQVESESPPVGGGNGDDDDDNDDEEPESPTPPADQWVDETTETSIEVGWEAVDGADAYRVFLESDLEEETTATTATITGLEADTAYELGLSTIVGDEESDVVTTTVSTRSEGEPEGPPEIDGIQPADTTGDGLYNDFTGSGSTTTTDVNVFFENVDDPDVADYPQYYDFDGNGQVSVTDVVDLFESI</sequence>
<dbReference type="InterPro" id="IPR036116">
    <property type="entry name" value="FN3_sf"/>
</dbReference>
<dbReference type="PROSITE" id="PS51318">
    <property type="entry name" value="TAT"/>
    <property type="match status" value="1"/>
</dbReference>
<dbReference type="EMBL" id="JAOPKA010000002">
    <property type="protein sequence ID" value="MCU4740625.1"/>
    <property type="molecule type" value="Genomic_DNA"/>
</dbReference>
<dbReference type="SMART" id="SM00060">
    <property type="entry name" value="FN3"/>
    <property type="match status" value="1"/>
</dbReference>
<evidence type="ECO:0000256" key="2">
    <source>
        <dbReference type="ARBA" id="ARBA00023295"/>
    </source>
</evidence>
<dbReference type="Gene3D" id="2.60.40.10">
    <property type="entry name" value="Immunoglobulins"/>
    <property type="match status" value="1"/>
</dbReference>
<feature type="region of interest" description="Disordered" evidence="3">
    <location>
        <begin position="517"/>
        <end position="538"/>
    </location>
</feature>
<feature type="domain" description="Fibronectin type-III" evidence="4">
    <location>
        <begin position="442"/>
        <end position="524"/>
    </location>
</feature>
<dbReference type="InterPro" id="IPR006311">
    <property type="entry name" value="TAT_signal"/>
</dbReference>
<dbReference type="NCBIfam" id="TIGR01409">
    <property type="entry name" value="TAT_signal_seq"/>
    <property type="match status" value="1"/>
</dbReference>
<evidence type="ECO:0000256" key="1">
    <source>
        <dbReference type="ARBA" id="ARBA00022801"/>
    </source>
</evidence>
<evidence type="ECO:0000313" key="6">
    <source>
        <dbReference type="Proteomes" id="UP001321018"/>
    </source>
</evidence>
<dbReference type="InterPro" id="IPR017853">
    <property type="entry name" value="GH"/>
</dbReference>
<keyword evidence="2" id="KW-0326">Glycosidase</keyword>
<gene>
    <name evidence="5" type="ORF">OB960_04325</name>
</gene>
<dbReference type="InterPro" id="IPR018087">
    <property type="entry name" value="Glyco_hydro_5_CS"/>
</dbReference>
<dbReference type="Pfam" id="PF00150">
    <property type="entry name" value="Cellulase"/>
    <property type="match status" value="1"/>
</dbReference>
<feature type="compositionally biased region" description="Basic and acidic residues" evidence="3">
    <location>
        <begin position="25"/>
        <end position="37"/>
    </location>
</feature>
<dbReference type="PANTHER" id="PTHR34142">
    <property type="entry name" value="ENDO-BETA-1,4-GLUCANASE A"/>
    <property type="match status" value="1"/>
</dbReference>
<proteinExistence type="predicted"/>
<dbReference type="PROSITE" id="PS00018">
    <property type="entry name" value="EF_HAND_1"/>
    <property type="match status" value="1"/>
</dbReference>
<dbReference type="PANTHER" id="PTHR34142:SF1">
    <property type="entry name" value="GLYCOSIDE HYDROLASE FAMILY 5 DOMAIN-CONTAINING PROTEIN"/>
    <property type="match status" value="1"/>
</dbReference>
<dbReference type="GO" id="GO:0004553">
    <property type="term" value="F:hydrolase activity, hydrolyzing O-glycosyl compounds"/>
    <property type="evidence" value="ECO:0007669"/>
    <property type="project" value="InterPro"/>
</dbReference>
<dbReference type="SUPFAM" id="SSF49265">
    <property type="entry name" value="Fibronectin type III"/>
    <property type="match status" value="1"/>
</dbReference>
<dbReference type="RefSeq" id="WP_338002469.1">
    <property type="nucleotide sequence ID" value="NZ_JAOPKA010000002.1"/>
</dbReference>
<comment type="caution">
    <text evidence="5">The sequence shown here is derived from an EMBL/GenBank/DDBJ whole genome shotgun (WGS) entry which is preliminary data.</text>
</comment>
<reference evidence="5" key="1">
    <citation type="submission" date="2022-09" db="EMBL/GenBank/DDBJ databases">
        <title>Enrichment on poylsaccharides allowed isolation of novel metabolic and taxonomic groups of Haloarchaea.</title>
        <authorList>
            <person name="Sorokin D.Y."/>
            <person name="Elcheninov A.G."/>
            <person name="Khizhniak T.V."/>
            <person name="Kolganova T.V."/>
            <person name="Kublanov I.V."/>
        </authorList>
    </citation>
    <scope>NUCLEOTIDE SEQUENCE</scope>
    <source>
        <strain evidence="5">AArc-xg1-1</strain>
    </source>
</reference>
<dbReference type="PROSITE" id="PS50853">
    <property type="entry name" value="FN3"/>
    <property type="match status" value="1"/>
</dbReference>
<dbReference type="Proteomes" id="UP001321018">
    <property type="component" value="Unassembled WGS sequence"/>
</dbReference>
<keyword evidence="1 5" id="KW-0378">Hydrolase</keyword>
<evidence type="ECO:0000256" key="3">
    <source>
        <dbReference type="SAM" id="MobiDB-lite"/>
    </source>
</evidence>
<dbReference type="SUPFAM" id="SSF51445">
    <property type="entry name" value="(Trans)glycosidases"/>
    <property type="match status" value="1"/>
</dbReference>